<dbReference type="HAMAP" id="MF_00534">
    <property type="entry name" value="Asn_tRNA_synth"/>
    <property type="match status" value="1"/>
</dbReference>
<keyword evidence="9" id="KW-0812">Transmembrane</keyword>
<dbReference type="Pfam" id="PF01336">
    <property type="entry name" value="tRNA_anti-codon"/>
    <property type="match status" value="1"/>
</dbReference>
<evidence type="ECO:0000256" key="4">
    <source>
        <dbReference type="ARBA" id="ARBA00022741"/>
    </source>
</evidence>
<keyword evidence="2 8" id="KW-0963">Cytoplasm</keyword>
<dbReference type="PATRIC" id="fig|862967.3.peg.840"/>
<evidence type="ECO:0000313" key="11">
    <source>
        <dbReference type="EMBL" id="AGU76203.1"/>
    </source>
</evidence>
<dbReference type="PANTHER" id="PTHR22594:SF34">
    <property type="entry name" value="ASPARAGINE--TRNA LIGASE, MITOCHONDRIAL-RELATED"/>
    <property type="match status" value="1"/>
</dbReference>
<comment type="catalytic activity">
    <reaction evidence="8">
        <text>tRNA(Asn) + L-asparagine + ATP = L-asparaginyl-tRNA(Asn) + AMP + diphosphate + H(+)</text>
        <dbReference type="Rhea" id="RHEA:11180"/>
        <dbReference type="Rhea" id="RHEA-COMP:9659"/>
        <dbReference type="Rhea" id="RHEA-COMP:9674"/>
        <dbReference type="ChEBI" id="CHEBI:15378"/>
        <dbReference type="ChEBI" id="CHEBI:30616"/>
        <dbReference type="ChEBI" id="CHEBI:33019"/>
        <dbReference type="ChEBI" id="CHEBI:58048"/>
        <dbReference type="ChEBI" id="CHEBI:78442"/>
        <dbReference type="ChEBI" id="CHEBI:78515"/>
        <dbReference type="ChEBI" id="CHEBI:456215"/>
        <dbReference type="EC" id="6.1.1.22"/>
    </reaction>
</comment>
<comment type="subcellular location">
    <subcellularLocation>
        <location evidence="8">Cytoplasm</location>
    </subcellularLocation>
</comment>
<dbReference type="CDD" id="cd04323">
    <property type="entry name" value="AsnRS_cyto_like_N"/>
    <property type="match status" value="1"/>
</dbReference>
<evidence type="ECO:0000256" key="9">
    <source>
        <dbReference type="SAM" id="Phobius"/>
    </source>
</evidence>
<name>T1ZE36_STRIT</name>
<keyword evidence="12" id="KW-1185">Reference proteome</keyword>
<evidence type="ECO:0000256" key="2">
    <source>
        <dbReference type="ARBA" id="ARBA00022490"/>
    </source>
</evidence>
<sequence>MVVRVFVLNIISPTMLLLLLTQMEIILKQSVTKNKKEKRKNVSNKYVSIIDVKHHVGEEVTIGAWVANKSGKGKIAFLQLRDGTAFFQGVAFKPNFIEKFGEEVGLEKFDTIKHLSQETAVYATGIVKEDERSKFGYELDITDIEVIGESQDYPITPKEHGTDFLMDHRHLWLRSRKQMAIMQIRNAIIYASYEFFDQNGFIKFDSPILSGNAAEDSTELFETDYFGTPAFLSQSGQLYLEAGAMALGRVFDFGPVFRAEKSKTRRHLTEFWMMDAEYPFVTHEESLDLQEAYVKALIQGVLDRAPHALEVLERDTELLKKYATEPFKRISYDEVIDLLQDHENDEDAEYEHIERGDDFGSPHETWISNYFGLPTFVVNYPASFKAFYMKPVPGNEERVLCADLLAPEGYGEIIGGSAREENYEKLLRKIEENGLNPKDYAFYLDLRKYGSVPHAGFGLGLERMVTFVAGTKHIREAIPFPRMLHRIEP</sequence>
<dbReference type="AlphaFoldDB" id="T1ZE36"/>
<dbReference type="GO" id="GO:0005737">
    <property type="term" value="C:cytoplasm"/>
    <property type="evidence" value="ECO:0007669"/>
    <property type="project" value="UniProtKB-SubCell"/>
</dbReference>
<dbReference type="Pfam" id="PF00152">
    <property type="entry name" value="tRNA-synt_2"/>
    <property type="match status" value="1"/>
</dbReference>
<feature type="domain" description="Aminoacyl-transfer RNA synthetases class-II family profile" evidence="10">
    <location>
        <begin position="184"/>
        <end position="479"/>
    </location>
</feature>
<dbReference type="InterPro" id="IPR045864">
    <property type="entry name" value="aa-tRNA-synth_II/BPL/LPL"/>
</dbReference>
<proteinExistence type="inferred from homology"/>
<keyword evidence="3 8" id="KW-0436">Ligase</keyword>
<comment type="subunit">
    <text evidence="8">Homodimer.</text>
</comment>
<evidence type="ECO:0000259" key="10">
    <source>
        <dbReference type="PROSITE" id="PS50862"/>
    </source>
</evidence>
<dbReference type="InterPro" id="IPR006195">
    <property type="entry name" value="aa-tRNA-synth_II"/>
</dbReference>
<dbReference type="InterPro" id="IPR002312">
    <property type="entry name" value="Asp/Asn-tRNA-synth_IIb"/>
</dbReference>
<dbReference type="GO" id="GO:0006421">
    <property type="term" value="P:asparaginyl-tRNA aminoacylation"/>
    <property type="evidence" value="ECO:0007669"/>
    <property type="project" value="UniProtKB-UniRule"/>
</dbReference>
<dbReference type="HOGENOM" id="CLU_004553_2_0_9"/>
<dbReference type="GO" id="GO:0003676">
    <property type="term" value="F:nucleic acid binding"/>
    <property type="evidence" value="ECO:0007669"/>
    <property type="project" value="InterPro"/>
</dbReference>
<dbReference type="NCBIfam" id="TIGR00457">
    <property type="entry name" value="asnS"/>
    <property type="match status" value="1"/>
</dbReference>
<dbReference type="SUPFAM" id="SSF55681">
    <property type="entry name" value="Class II aaRS and biotin synthetases"/>
    <property type="match status" value="1"/>
</dbReference>
<evidence type="ECO:0000256" key="6">
    <source>
        <dbReference type="ARBA" id="ARBA00022917"/>
    </source>
</evidence>
<dbReference type="GO" id="GO:0004816">
    <property type="term" value="F:asparagine-tRNA ligase activity"/>
    <property type="evidence" value="ECO:0007669"/>
    <property type="project" value="UniProtKB-UniRule"/>
</dbReference>
<comment type="similarity">
    <text evidence="1 8">Belongs to the class-II aminoacyl-tRNA synthetase family.</text>
</comment>
<keyword evidence="4 8" id="KW-0547">Nucleotide-binding</keyword>
<evidence type="ECO:0000256" key="3">
    <source>
        <dbReference type="ARBA" id="ARBA00022598"/>
    </source>
</evidence>
<keyword evidence="6 8" id="KW-0648">Protein biosynthesis</keyword>
<dbReference type="KEGG" id="sib:SIR_0838"/>
<dbReference type="CDD" id="cd00776">
    <property type="entry name" value="AsxRS_core"/>
    <property type="match status" value="1"/>
</dbReference>
<dbReference type="GO" id="GO:0016740">
    <property type="term" value="F:transferase activity"/>
    <property type="evidence" value="ECO:0007669"/>
    <property type="project" value="UniProtKB-ARBA"/>
</dbReference>
<evidence type="ECO:0000256" key="8">
    <source>
        <dbReference type="HAMAP-Rule" id="MF_00534"/>
    </source>
</evidence>
<organism evidence="11 12">
    <name type="scientific">Streptococcus intermedius B196</name>
    <dbReference type="NCBI Taxonomy" id="862967"/>
    <lineage>
        <taxon>Bacteria</taxon>
        <taxon>Bacillati</taxon>
        <taxon>Bacillota</taxon>
        <taxon>Bacilli</taxon>
        <taxon>Lactobacillales</taxon>
        <taxon>Streptococcaceae</taxon>
        <taxon>Streptococcus</taxon>
        <taxon>Streptococcus anginosus group</taxon>
    </lineage>
</organism>
<feature type="transmembrane region" description="Helical" evidence="9">
    <location>
        <begin position="6"/>
        <end position="27"/>
    </location>
</feature>
<dbReference type="PROSITE" id="PS50862">
    <property type="entry name" value="AA_TRNA_LIGASE_II"/>
    <property type="match status" value="1"/>
</dbReference>
<reference evidence="11 12" key="1">
    <citation type="journal article" date="2013" name="BMC Genomics">
        <title>Phylogenetic relationship and virulence inference of Streptococcus Anginosus Group: curated annotation and whole-genome comparative analysis support distinct species designation.</title>
        <authorList>
            <person name="Olson A.B."/>
            <person name="Kent H."/>
            <person name="Sibley C.D."/>
            <person name="Grinwis M.E."/>
            <person name="Mabon P."/>
            <person name="Ouellette C."/>
            <person name="Tyson S."/>
            <person name="Graham M."/>
            <person name="Tyler S.D."/>
            <person name="Van Domselaar G."/>
            <person name="Surette M.G."/>
            <person name="Corbett C.R."/>
        </authorList>
    </citation>
    <scope>NUCLEOTIDE SEQUENCE [LARGE SCALE GENOMIC DNA]</scope>
    <source>
        <strain evidence="11 12">B196</strain>
    </source>
</reference>
<dbReference type="Gene3D" id="3.30.930.10">
    <property type="entry name" value="Bira Bifunctional Protein, Domain 2"/>
    <property type="match status" value="1"/>
</dbReference>
<dbReference type="GO" id="GO:0005524">
    <property type="term" value="F:ATP binding"/>
    <property type="evidence" value="ECO:0007669"/>
    <property type="project" value="UniProtKB-UniRule"/>
</dbReference>
<dbReference type="NCBIfam" id="NF003037">
    <property type="entry name" value="PRK03932.1"/>
    <property type="match status" value="1"/>
</dbReference>
<gene>
    <name evidence="11" type="primary">asnC</name>
    <name evidence="8" type="synonym">asnS</name>
    <name evidence="11" type="ORF">SIR_0838</name>
</gene>
<dbReference type="SUPFAM" id="SSF50249">
    <property type="entry name" value="Nucleic acid-binding proteins"/>
    <property type="match status" value="1"/>
</dbReference>
<evidence type="ECO:0000256" key="5">
    <source>
        <dbReference type="ARBA" id="ARBA00022840"/>
    </source>
</evidence>
<evidence type="ECO:0000313" key="12">
    <source>
        <dbReference type="Proteomes" id="UP000016233"/>
    </source>
</evidence>
<accession>T1ZE36</accession>
<dbReference type="EC" id="6.1.1.22" evidence="8"/>
<keyword evidence="9" id="KW-0472">Membrane</keyword>
<dbReference type="Proteomes" id="UP000016233">
    <property type="component" value="Chromosome"/>
</dbReference>
<dbReference type="Gene3D" id="2.40.50.140">
    <property type="entry name" value="Nucleic acid-binding proteins"/>
    <property type="match status" value="1"/>
</dbReference>
<keyword evidence="9" id="KW-1133">Transmembrane helix</keyword>
<dbReference type="PRINTS" id="PR01042">
    <property type="entry name" value="TRNASYNTHASP"/>
</dbReference>
<dbReference type="EMBL" id="CP003857">
    <property type="protein sequence ID" value="AGU76203.1"/>
    <property type="molecule type" value="Genomic_DNA"/>
</dbReference>
<keyword evidence="5 8" id="KW-0067">ATP-binding</keyword>
<protein>
    <recommendedName>
        <fullName evidence="8">Asparagine--tRNA ligase</fullName>
        <ecNumber evidence="8">6.1.1.22</ecNumber>
    </recommendedName>
    <alternativeName>
        <fullName evidence="8">Asparaginyl-tRNA synthetase</fullName>
        <shortName evidence="8">AsnRS</shortName>
    </alternativeName>
</protein>
<keyword evidence="7 8" id="KW-0030">Aminoacyl-tRNA synthetase</keyword>
<dbReference type="PANTHER" id="PTHR22594">
    <property type="entry name" value="ASPARTYL/LYSYL-TRNA SYNTHETASE"/>
    <property type="match status" value="1"/>
</dbReference>
<dbReference type="InterPro" id="IPR004522">
    <property type="entry name" value="Asn-tRNA-ligase"/>
</dbReference>
<dbReference type="GO" id="GO:0140096">
    <property type="term" value="F:catalytic activity, acting on a protein"/>
    <property type="evidence" value="ECO:0007669"/>
    <property type="project" value="UniProtKB-ARBA"/>
</dbReference>
<evidence type="ECO:0000256" key="7">
    <source>
        <dbReference type="ARBA" id="ARBA00023146"/>
    </source>
</evidence>
<dbReference type="eggNOG" id="COG0017">
    <property type="taxonomic scope" value="Bacteria"/>
</dbReference>
<dbReference type="InterPro" id="IPR004365">
    <property type="entry name" value="NA-bd_OB_tRNA"/>
</dbReference>
<evidence type="ECO:0000256" key="1">
    <source>
        <dbReference type="ARBA" id="ARBA00008226"/>
    </source>
</evidence>
<dbReference type="InterPro" id="IPR012340">
    <property type="entry name" value="NA-bd_OB-fold"/>
</dbReference>
<dbReference type="InterPro" id="IPR004364">
    <property type="entry name" value="Aa-tRNA-synt_II"/>
</dbReference>